<dbReference type="EMBL" id="CAMXCT010006598">
    <property type="protein sequence ID" value="CAI4016704.1"/>
    <property type="molecule type" value="Genomic_DNA"/>
</dbReference>
<feature type="region of interest" description="Disordered" evidence="1">
    <location>
        <begin position="1"/>
        <end position="27"/>
    </location>
</feature>
<keyword evidence="4" id="KW-1185">Reference proteome</keyword>
<dbReference type="EMBL" id="CAMXCT030006598">
    <property type="protein sequence ID" value="CAL4804016.1"/>
    <property type="molecule type" value="Genomic_DNA"/>
</dbReference>
<protein>
    <submittedName>
        <fullName evidence="2">Uncharacterized protein</fullName>
    </submittedName>
</protein>
<comment type="caution">
    <text evidence="2">The sequence shown here is derived from an EMBL/GenBank/DDBJ whole genome shotgun (WGS) entry which is preliminary data.</text>
</comment>
<evidence type="ECO:0000313" key="3">
    <source>
        <dbReference type="EMBL" id="CAL4804016.1"/>
    </source>
</evidence>
<sequence length="104" mass="11964">MMLDGGPFRQDSTSTLPMPENQQEQWPSLKHCEVTGKKVGEHLAFTDPDLHKKLKLRRAISEGLTLEEAEQQLAFEESQLEDFDLQRKLTMRREISEGSQHATQ</sequence>
<dbReference type="EMBL" id="CAMXCT020006598">
    <property type="protein sequence ID" value="CAL1170079.1"/>
    <property type="molecule type" value="Genomic_DNA"/>
</dbReference>
<reference evidence="2" key="1">
    <citation type="submission" date="2022-10" db="EMBL/GenBank/DDBJ databases">
        <authorList>
            <person name="Chen Y."/>
            <person name="Dougan E. K."/>
            <person name="Chan C."/>
            <person name="Rhodes N."/>
            <person name="Thang M."/>
        </authorList>
    </citation>
    <scope>NUCLEOTIDE SEQUENCE</scope>
</reference>
<proteinExistence type="predicted"/>
<evidence type="ECO:0000313" key="4">
    <source>
        <dbReference type="Proteomes" id="UP001152797"/>
    </source>
</evidence>
<organism evidence="2">
    <name type="scientific">Cladocopium goreaui</name>
    <dbReference type="NCBI Taxonomy" id="2562237"/>
    <lineage>
        <taxon>Eukaryota</taxon>
        <taxon>Sar</taxon>
        <taxon>Alveolata</taxon>
        <taxon>Dinophyceae</taxon>
        <taxon>Suessiales</taxon>
        <taxon>Symbiodiniaceae</taxon>
        <taxon>Cladocopium</taxon>
    </lineage>
</organism>
<dbReference type="AlphaFoldDB" id="A0A9P1DUS2"/>
<reference evidence="3 4" key="2">
    <citation type="submission" date="2024-05" db="EMBL/GenBank/DDBJ databases">
        <authorList>
            <person name="Chen Y."/>
            <person name="Shah S."/>
            <person name="Dougan E. K."/>
            <person name="Thang M."/>
            <person name="Chan C."/>
        </authorList>
    </citation>
    <scope>NUCLEOTIDE SEQUENCE [LARGE SCALE GENOMIC DNA]</scope>
</reference>
<accession>A0A9P1DUS2</accession>
<gene>
    <name evidence="2" type="ORF">C1SCF055_LOCUS41411</name>
</gene>
<evidence type="ECO:0000256" key="1">
    <source>
        <dbReference type="SAM" id="MobiDB-lite"/>
    </source>
</evidence>
<feature type="compositionally biased region" description="Polar residues" evidence="1">
    <location>
        <begin position="10"/>
        <end position="26"/>
    </location>
</feature>
<feature type="non-terminal residue" evidence="2">
    <location>
        <position position="1"/>
    </location>
</feature>
<dbReference type="Proteomes" id="UP001152797">
    <property type="component" value="Unassembled WGS sequence"/>
</dbReference>
<evidence type="ECO:0000313" key="2">
    <source>
        <dbReference type="EMBL" id="CAI4016704.1"/>
    </source>
</evidence>
<name>A0A9P1DUS2_9DINO</name>